<evidence type="ECO:0000313" key="2">
    <source>
        <dbReference type="Proteomes" id="UP000321617"/>
    </source>
</evidence>
<reference evidence="1 2" key="1">
    <citation type="journal article" date="2013" name="Stand. Genomic Sci.">
        <title>Genomic Encyclopedia of Type Strains, Phase I: The one thousand microbial genomes (KMG-I) project.</title>
        <authorList>
            <person name="Kyrpides N.C."/>
            <person name="Woyke T."/>
            <person name="Eisen J.A."/>
            <person name="Garrity G."/>
            <person name="Lilburn T.G."/>
            <person name="Beck B.J."/>
            <person name="Whitman W.B."/>
            <person name="Hugenholtz P."/>
            <person name="Klenk H.P."/>
        </authorList>
    </citation>
    <scope>NUCLEOTIDE SEQUENCE [LARGE SCALE GENOMIC DNA]</scope>
    <source>
        <strain evidence="1 2">DSM 45044</strain>
    </source>
</reference>
<dbReference type="EMBL" id="VLLL01000005">
    <property type="protein sequence ID" value="TWJ15396.1"/>
    <property type="molecule type" value="Genomic_DNA"/>
</dbReference>
<comment type="caution">
    <text evidence="1">The sequence shown here is derived from an EMBL/GenBank/DDBJ whole genome shotgun (WGS) entry which is preliminary data.</text>
</comment>
<proteinExistence type="predicted"/>
<organism evidence="1 2">
    <name type="scientific">Stackebrandtia albiflava</name>
    <dbReference type="NCBI Taxonomy" id="406432"/>
    <lineage>
        <taxon>Bacteria</taxon>
        <taxon>Bacillati</taxon>
        <taxon>Actinomycetota</taxon>
        <taxon>Actinomycetes</taxon>
        <taxon>Glycomycetales</taxon>
        <taxon>Glycomycetaceae</taxon>
        <taxon>Stackebrandtia</taxon>
    </lineage>
</organism>
<protein>
    <submittedName>
        <fullName evidence="1">Uncharacterized protein</fullName>
    </submittedName>
</protein>
<dbReference type="Proteomes" id="UP000321617">
    <property type="component" value="Unassembled WGS sequence"/>
</dbReference>
<keyword evidence="2" id="KW-1185">Reference proteome</keyword>
<dbReference type="RefSeq" id="WP_147134004.1">
    <property type="nucleotide sequence ID" value="NZ_BAABIJ010000001.1"/>
</dbReference>
<gene>
    <name evidence="1" type="ORF">LX16_1099</name>
</gene>
<dbReference type="OrthoDB" id="3468002at2"/>
<sequence length="193" mass="20872">MGDWFQSITDLDAEVDEAGPLAESITAWLVSVTVISAERTDCVLGADLGHPPGPGGSAVVEEPDLLPWGSRTNGVSIHIGRKVFTTVDEDSRLVCPGCHRVGEWRDARGDESAQAARFSEVLTDWLGGGGSRLDCLGCGLASRLNDWRWSGTPWAFAALGLTFWNWPSLRPDFVTEFGHRLGGHRIRSVSGKL</sequence>
<evidence type="ECO:0000313" key="1">
    <source>
        <dbReference type="EMBL" id="TWJ15396.1"/>
    </source>
</evidence>
<dbReference type="AlphaFoldDB" id="A0A562VBZ8"/>
<name>A0A562VBZ8_9ACTN</name>
<accession>A0A562VBZ8</accession>